<dbReference type="AlphaFoldDB" id="A0A7V7GSM1"/>
<dbReference type="Proteomes" id="UP000463138">
    <property type="component" value="Unassembled WGS sequence"/>
</dbReference>
<dbReference type="EMBL" id="QOVF01000004">
    <property type="protein sequence ID" value="KAA0693488.1"/>
    <property type="molecule type" value="Genomic_DNA"/>
</dbReference>
<comment type="caution">
    <text evidence="4">The sequence shown here is derived from an EMBL/GenBank/DDBJ whole genome shotgun (WGS) entry which is preliminary data.</text>
</comment>
<dbReference type="PANTHER" id="PTHR40940:SF1">
    <property type="entry name" value="PROTEIN BATD"/>
    <property type="match status" value="1"/>
</dbReference>
<keyword evidence="1" id="KW-1133">Transmembrane helix</keyword>
<dbReference type="PANTHER" id="PTHR40940">
    <property type="entry name" value="PROTEIN BATD-RELATED"/>
    <property type="match status" value="1"/>
</dbReference>
<dbReference type="InterPro" id="IPR057699">
    <property type="entry name" value="DUF7939"/>
</dbReference>
<keyword evidence="5" id="KW-1185">Reference proteome</keyword>
<accession>A0A7V7GSM1</accession>
<reference evidence="4 5" key="1">
    <citation type="submission" date="2018-07" db="EMBL/GenBank/DDBJ databases">
        <title>Pseudomonas laoshanensis sp. nov., isolated from soil.</title>
        <authorList>
            <person name="Sun J."/>
            <person name="Yu L."/>
            <person name="Wang M."/>
            <person name="Zhang C."/>
        </authorList>
    </citation>
    <scope>NUCLEOTIDE SEQUENCE [LARGE SCALE GENOMIC DNA]</scope>
    <source>
        <strain evidence="4 5">Y22</strain>
    </source>
</reference>
<protein>
    <submittedName>
        <fullName evidence="4">Protein BatD</fullName>
    </submittedName>
</protein>
<keyword evidence="1" id="KW-0812">Transmembrane</keyword>
<evidence type="ECO:0000259" key="3">
    <source>
        <dbReference type="Pfam" id="PF25607"/>
    </source>
</evidence>
<feature type="transmembrane region" description="Helical" evidence="1">
    <location>
        <begin position="415"/>
        <end position="437"/>
    </location>
</feature>
<gene>
    <name evidence="4" type="ORF">DT594_13940</name>
</gene>
<dbReference type="Pfam" id="PF25607">
    <property type="entry name" value="DUF7939"/>
    <property type="match status" value="1"/>
</dbReference>
<sequence>MMRCLLICLCLLLGSPALADIQASVDRTRLVEGETLELTLESGATNRFSSPELGVLEEHFVMQGTRQLSLVSQLNGRSQPITRWVITLVPKRTGYVVIPPIALDEARSEPISLHVLSAEEAARDNNVQMAPVFIDTEMDTETPYVQAQVLMTLRIYHSVSLYDDSNLTGLDIPDARVESLGAPRQYERVINGVRHGVIEVRYALFPQRSGDLEIPSQLFSATILQPRDASSRFSARTGRLVQVRSPSIRLEVQPIPETYPADAPWIPAKSVTLTQTWQPEPDTELVSGESLTRSLSLEANGLSASQLPALGSLDGLPVEGLRQYADQPKLENVIDENGVRGVRQDSAALLVQKAGEFQLPAQTLYWWDTQADALQQIELEATALNVISSDSFPAGATPTETAEASDLVAADMPLLWPWQLATALLSLALAGCLLMLYRLRQRLERLGQPETDEEIFDTVVQGNPLADLQTACRANHPAEARKALESWARQQDPEGLIGVIQRYPELTEALDDLNASLFGQSESHWRGKPLWRAVRMVVQSQKRQAPDESTTLESLYPHV</sequence>
<organism evidence="4 5">
    <name type="scientific">Halopseudomonas laoshanensis</name>
    <dbReference type="NCBI Taxonomy" id="2268758"/>
    <lineage>
        <taxon>Bacteria</taxon>
        <taxon>Pseudomonadati</taxon>
        <taxon>Pseudomonadota</taxon>
        <taxon>Gammaproteobacteria</taxon>
        <taxon>Pseudomonadales</taxon>
        <taxon>Pseudomonadaceae</taxon>
        <taxon>Halopseudomonas</taxon>
    </lineage>
</organism>
<evidence type="ECO:0000313" key="4">
    <source>
        <dbReference type="EMBL" id="KAA0693488.1"/>
    </source>
</evidence>
<feature type="domain" description="DUF7939" evidence="3">
    <location>
        <begin position="463"/>
        <end position="539"/>
    </location>
</feature>
<evidence type="ECO:0000256" key="1">
    <source>
        <dbReference type="SAM" id="Phobius"/>
    </source>
</evidence>
<keyword evidence="1" id="KW-0472">Membrane</keyword>
<evidence type="ECO:0000313" key="5">
    <source>
        <dbReference type="Proteomes" id="UP000463138"/>
    </source>
</evidence>
<evidence type="ECO:0000256" key="2">
    <source>
        <dbReference type="SAM" id="SignalP"/>
    </source>
</evidence>
<feature type="chain" id="PRO_5031295639" evidence="2">
    <location>
        <begin position="20"/>
        <end position="559"/>
    </location>
</feature>
<dbReference type="RefSeq" id="WP_149333243.1">
    <property type="nucleotide sequence ID" value="NZ_QOVF01000004.1"/>
</dbReference>
<name>A0A7V7GSM1_9GAMM</name>
<dbReference type="InterPro" id="IPR025738">
    <property type="entry name" value="BatD"/>
</dbReference>
<proteinExistence type="predicted"/>
<keyword evidence="2" id="KW-0732">Signal</keyword>
<dbReference type="OrthoDB" id="5293418at2"/>
<feature type="signal peptide" evidence="2">
    <location>
        <begin position="1"/>
        <end position="19"/>
    </location>
</feature>
<dbReference type="Pfam" id="PF13584">
    <property type="entry name" value="BatD"/>
    <property type="match status" value="1"/>
</dbReference>